<evidence type="ECO:0000313" key="2">
    <source>
        <dbReference type="EMBL" id="MCW6534775.1"/>
    </source>
</evidence>
<dbReference type="InterPro" id="IPR032710">
    <property type="entry name" value="NTF2-like_dom_sf"/>
</dbReference>
<dbReference type="RefSeq" id="WP_265268605.1">
    <property type="nucleotide sequence ID" value="NZ_JANFAV010000004.1"/>
</dbReference>
<organism evidence="2 3">
    <name type="scientific">Sphingomonas lycopersici</name>
    <dbReference type="NCBI Taxonomy" id="2951807"/>
    <lineage>
        <taxon>Bacteria</taxon>
        <taxon>Pseudomonadati</taxon>
        <taxon>Pseudomonadota</taxon>
        <taxon>Alphaproteobacteria</taxon>
        <taxon>Sphingomonadales</taxon>
        <taxon>Sphingomonadaceae</taxon>
        <taxon>Sphingomonas</taxon>
    </lineage>
</organism>
<dbReference type="InterPro" id="IPR037401">
    <property type="entry name" value="SnoaL-like"/>
</dbReference>
<dbReference type="EMBL" id="JANFAV010000004">
    <property type="protein sequence ID" value="MCW6534775.1"/>
    <property type="molecule type" value="Genomic_DNA"/>
</dbReference>
<dbReference type="Pfam" id="PF13577">
    <property type="entry name" value="SnoaL_4"/>
    <property type="match status" value="1"/>
</dbReference>
<dbReference type="AlphaFoldDB" id="A0AA41Z770"/>
<proteinExistence type="predicted"/>
<dbReference type="SUPFAM" id="SSF54427">
    <property type="entry name" value="NTF2-like"/>
    <property type="match status" value="1"/>
</dbReference>
<dbReference type="Gene3D" id="3.10.450.50">
    <property type="match status" value="1"/>
</dbReference>
<name>A0AA41Z770_9SPHN</name>
<evidence type="ECO:0000259" key="1">
    <source>
        <dbReference type="Pfam" id="PF13577"/>
    </source>
</evidence>
<keyword evidence="3" id="KW-1185">Reference proteome</keyword>
<dbReference type="CDD" id="cd00531">
    <property type="entry name" value="NTF2_like"/>
    <property type="match status" value="1"/>
</dbReference>
<gene>
    <name evidence="2" type="ORF">NEE01_08255</name>
</gene>
<evidence type="ECO:0000313" key="3">
    <source>
        <dbReference type="Proteomes" id="UP001165565"/>
    </source>
</evidence>
<protein>
    <submittedName>
        <fullName evidence="2">Nuclear transport factor 2 family protein</fullName>
    </submittedName>
</protein>
<dbReference type="Proteomes" id="UP001165565">
    <property type="component" value="Unassembled WGS sequence"/>
</dbReference>
<accession>A0AA41Z770</accession>
<comment type="caution">
    <text evidence="2">The sequence shown here is derived from an EMBL/GenBank/DDBJ whole genome shotgun (WGS) entry which is preliminary data.</text>
</comment>
<sequence>MTLDLEAIERIKRVKYLYCRGIDTCDLPLLESLFTADAAVDYQGGSYRFQAEGRDAILEALGAAFNKDFVACHTVHHPIIDVHGDGTADGEWRLVDYALNLKENNLTTIGAATYRDKYVLEGDAWKIRRATYTRIYERVFNDPDPALTFHILGGAAA</sequence>
<reference evidence="2" key="1">
    <citation type="submission" date="2022-06" db="EMBL/GenBank/DDBJ databases">
        <title>Sphingomonas sp. nov. isolated from rhizosphere soil of tomato.</title>
        <authorList>
            <person name="Dong H."/>
            <person name="Gao R."/>
        </authorList>
    </citation>
    <scope>NUCLEOTIDE SEQUENCE</scope>
    <source>
        <strain evidence="2">MMSM24</strain>
    </source>
</reference>
<feature type="domain" description="SnoaL-like" evidence="1">
    <location>
        <begin position="5"/>
        <end position="130"/>
    </location>
</feature>